<dbReference type="InterPro" id="IPR036259">
    <property type="entry name" value="MFS_trans_sf"/>
</dbReference>
<feature type="transmembrane region" description="Helical" evidence="7">
    <location>
        <begin position="156"/>
        <end position="175"/>
    </location>
</feature>
<evidence type="ECO:0000256" key="3">
    <source>
        <dbReference type="ARBA" id="ARBA00022475"/>
    </source>
</evidence>
<comment type="subcellular location">
    <subcellularLocation>
        <location evidence="1">Cell membrane</location>
        <topology evidence="1">Multi-pass membrane protein</topology>
    </subcellularLocation>
</comment>
<keyword evidence="4 7" id="KW-0812">Transmembrane</keyword>
<dbReference type="PANTHER" id="PTHR23522:SF4">
    <property type="entry name" value="NUCLEOSIDE PERMEASE NUPG-RELATED"/>
    <property type="match status" value="1"/>
</dbReference>
<dbReference type="PANTHER" id="PTHR23522">
    <property type="entry name" value="BLL5896 PROTEIN"/>
    <property type="match status" value="1"/>
</dbReference>
<dbReference type="GO" id="GO:0015213">
    <property type="term" value="F:uridine transmembrane transporter activity"/>
    <property type="evidence" value="ECO:0007669"/>
    <property type="project" value="TreeGrafter"/>
</dbReference>
<reference evidence="8 9" key="1">
    <citation type="journal article" date="2018" name="Nat. Biotechnol.">
        <title>A standardized bacterial taxonomy based on genome phylogeny substantially revises the tree of life.</title>
        <authorList>
            <person name="Parks D.H."/>
            <person name="Chuvochina M."/>
            <person name="Waite D.W."/>
            <person name="Rinke C."/>
            <person name="Skarshewski A."/>
            <person name="Chaumeil P.A."/>
            <person name="Hugenholtz P."/>
        </authorList>
    </citation>
    <scope>NUCLEOTIDE SEQUENCE [LARGE SCALE GENOMIC DNA]</scope>
    <source>
        <strain evidence="8">UBA8844</strain>
    </source>
</reference>
<protein>
    <submittedName>
        <fullName evidence="8">MFS transporter</fullName>
    </submittedName>
</protein>
<dbReference type="Proteomes" id="UP000264071">
    <property type="component" value="Unassembled WGS sequence"/>
</dbReference>
<keyword evidence="5 7" id="KW-1133">Transmembrane helix</keyword>
<feature type="transmembrane region" description="Helical" evidence="7">
    <location>
        <begin position="130"/>
        <end position="150"/>
    </location>
</feature>
<evidence type="ECO:0000256" key="4">
    <source>
        <dbReference type="ARBA" id="ARBA00022692"/>
    </source>
</evidence>
<gene>
    <name evidence="8" type="ORF">DGD08_06760</name>
</gene>
<dbReference type="SUPFAM" id="SSF103473">
    <property type="entry name" value="MFS general substrate transporter"/>
    <property type="match status" value="1"/>
</dbReference>
<feature type="transmembrane region" description="Helical" evidence="7">
    <location>
        <begin position="334"/>
        <end position="354"/>
    </location>
</feature>
<feature type="transmembrane region" description="Helical" evidence="7">
    <location>
        <begin position="296"/>
        <end position="314"/>
    </location>
</feature>
<dbReference type="GO" id="GO:0015212">
    <property type="term" value="F:cytidine transmembrane transporter activity"/>
    <property type="evidence" value="ECO:0007669"/>
    <property type="project" value="TreeGrafter"/>
</dbReference>
<evidence type="ECO:0000256" key="5">
    <source>
        <dbReference type="ARBA" id="ARBA00022989"/>
    </source>
</evidence>
<keyword evidence="2" id="KW-0813">Transport</keyword>
<dbReference type="CDD" id="cd06177">
    <property type="entry name" value="MFS_NHS"/>
    <property type="match status" value="1"/>
</dbReference>
<dbReference type="AlphaFoldDB" id="A0A3D4V713"/>
<evidence type="ECO:0000256" key="7">
    <source>
        <dbReference type="SAM" id="Phobius"/>
    </source>
</evidence>
<proteinExistence type="predicted"/>
<dbReference type="Gene3D" id="1.20.1250.20">
    <property type="entry name" value="MFS general substrate transporter like domains"/>
    <property type="match status" value="2"/>
</dbReference>
<dbReference type="InterPro" id="IPR004740">
    <property type="entry name" value="Nuc_H_symport"/>
</dbReference>
<feature type="transmembrane region" description="Helical" evidence="7">
    <location>
        <begin position="242"/>
        <end position="262"/>
    </location>
</feature>
<feature type="transmembrane region" description="Helical" evidence="7">
    <location>
        <begin position="12"/>
        <end position="30"/>
    </location>
</feature>
<evidence type="ECO:0000313" key="9">
    <source>
        <dbReference type="Proteomes" id="UP000264071"/>
    </source>
</evidence>
<dbReference type="OMA" id="PQFEVIT"/>
<evidence type="ECO:0000256" key="6">
    <source>
        <dbReference type="ARBA" id="ARBA00023136"/>
    </source>
</evidence>
<name>A0A3D4V713_9BACT</name>
<dbReference type="EMBL" id="DPIY01000006">
    <property type="protein sequence ID" value="HCT56900.1"/>
    <property type="molecule type" value="Genomic_DNA"/>
</dbReference>
<dbReference type="GO" id="GO:0005886">
    <property type="term" value="C:plasma membrane"/>
    <property type="evidence" value="ECO:0007669"/>
    <property type="project" value="UniProtKB-SubCell"/>
</dbReference>
<organism evidence="8 9">
    <name type="scientific">Gemmatimonas aurantiaca</name>
    <dbReference type="NCBI Taxonomy" id="173480"/>
    <lineage>
        <taxon>Bacteria</taxon>
        <taxon>Pseudomonadati</taxon>
        <taxon>Gemmatimonadota</taxon>
        <taxon>Gemmatimonadia</taxon>
        <taxon>Gemmatimonadales</taxon>
        <taxon>Gemmatimonadaceae</taxon>
        <taxon>Gemmatimonas</taxon>
    </lineage>
</organism>
<feature type="transmembrane region" description="Helical" evidence="7">
    <location>
        <begin position="71"/>
        <end position="87"/>
    </location>
</feature>
<sequence length="405" mass="44156">MGTRGRLSIMMFLQYFVWGSWFVTMGTYLGSTRGFSDTNIGAAYGATAIAAIVSPFFIGIVADRFFASEKLLAILHLVGGVLMYFMAQQTEWPGFYALLLAYAFCYMPTLSLTNSISFHHITDAARDFPIVRVLGTIGWIVAGIVVGKVLKADALNTPMLLSAGGSIVLGLYALALPHTPPRAAGAPFSLRDAIGLDALQLLRHRDFVIFVLGSFFLCIPLQFYYAFANPYLNEIGAPEPAFIQTFGQMSEIGFMLLLPIALRSLGIKWIMLVGMLAWALRYFAFGYGAGGPVMPLVYLGILLHGVCYDFFFVAGQIYTDERAGPKVRAAAQGFLNLITNGVGYFIGAAVSGKVVSQYVLEPTAGALKHDWLAIWQYAAYFALAVFIVFLLLFRPTSSTSRTATS</sequence>
<evidence type="ECO:0000256" key="1">
    <source>
        <dbReference type="ARBA" id="ARBA00004651"/>
    </source>
</evidence>
<feature type="transmembrane region" description="Helical" evidence="7">
    <location>
        <begin position="374"/>
        <end position="393"/>
    </location>
</feature>
<dbReference type="Pfam" id="PF03825">
    <property type="entry name" value="Nuc_H_symport"/>
    <property type="match status" value="1"/>
</dbReference>
<evidence type="ECO:0000313" key="8">
    <source>
        <dbReference type="EMBL" id="HCT56900.1"/>
    </source>
</evidence>
<comment type="caution">
    <text evidence="8">The sequence shown here is derived from an EMBL/GenBank/DDBJ whole genome shotgun (WGS) entry which is preliminary data.</text>
</comment>
<feature type="transmembrane region" description="Helical" evidence="7">
    <location>
        <begin position="269"/>
        <end position="290"/>
    </location>
</feature>
<evidence type="ECO:0000256" key="2">
    <source>
        <dbReference type="ARBA" id="ARBA00022448"/>
    </source>
</evidence>
<feature type="transmembrane region" description="Helical" evidence="7">
    <location>
        <begin position="93"/>
        <end position="118"/>
    </location>
</feature>
<keyword evidence="6 7" id="KW-0472">Membrane</keyword>
<accession>A0A3D4V713</accession>
<feature type="transmembrane region" description="Helical" evidence="7">
    <location>
        <begin position="42"/>
        <end position="62"/>
    </location>
</feature>
<keyword evidence="3" id="KW-1003">Cell membrane</keyword>
<feature type="transmembrane region" description="Helical" evidence="7">
    <location>
        <begin position="207"/>
        <end position="227"/>
    </location>
</feature>